<gene>
    <name evidence="1" type="ORF">TIFTF001_006481</name>
</gene>
<dbReference type="AlphaFoldDB" id="A0AA88ABC5"/>
<accession>A0AA88ABC5</accession>
<evidence type="ECO:0000313" key="2">
    <source>
        <dbReference type="Proteomes" id="UP001187192"/>
    </source>
</evidence>
<name>A0AA88ABC5_FICCA</name>
<protein>
    <submittedName>
        <fullName evidence="1">Uncharacterized protein</fullName>
    </submittedName>
</protein>
<proteinExistence type="predicted"/>
<reference evidence="1" key="1">
    <citation type="submission" date="2023-07" db="EMBL/GenBank/DDBJ databases">
        <title>draft genome sequence of fig (Ficus carica).</title>
        <authorList>
            <person name="Takahashi T."/>
            <person name="Nishimura K."/>
        </authorList>
    </citation>
    <scope>NUCLEOTIDE SEQUENCE</scope>
</reference>
<dbReference type="EMBL" id="BTGU01000006">
    <property type="protein sequence ID" value="GMN37026.1"/>
    <property type="molecule type" value="Genomic_DNA"/>
</dbReference>
<keyword evidence="2" id="KW-1185">Reference proteome</keyword>
<sequence>MTSDRRGLGRKMTPNLSKSYLEAPVCIISTAQQASPNVKGQRDPLLAQFTRSSTFDITYSAALDVAGELAPSYGAGIEAAVEYGLETAVVDDLADAINASRETALCNRAIWREERSPKVLGSGAILV</sequence>
<dbReference type="Gramene" id="FCD_00005551-RA">
    <property type="protein sequence ID" value="FCD_00005551-RA:cds"/>
    <property type="gene ID" value="FCD_00005551"/>
</dbReference>
<comment type="caution">
    <text evidence="1">The sequence shown here is derived from an EMBL/GenBank/DDBJ whole genome shotgun (WGS) entry which is preliminary data.</text>
</comment>
<organism evidence="1 2">
    <name type="scientific">Ficus carica</name>
    <name type="common">Common fig</name>
    <dbReference type="NCBI Taxonomy" id="3494"/>
    <lineage>
        <taxon>Eukaryota</taxon>
        <taxon>Viridiplantae</taxon>
        <taxon>Streptophyta</taxon>
        <taxon>Embryophyta</taxon>
        <taxon>Tracheophyta</taxon>
        <taxon>Spermatophyta</taxon>
        <taxon>Magnoliopsida</taxon>
        <taxon>eudicotyledons</taxon>
        <taxon>Gunneridae</taxon>
        <taxon>Pentapetalae</taxon>
        <taxon>rosids</taxon>
        <taxon>fabids</taxon>
        <taxon>Rosales</taxon>
        <taxon>Moraceae</taxon>
        <taxon>Ficeae</taxon>
        <taxon>Ficus</taxon>
    </lineage>
</organism>
<dbReference type="Proteomes" id="UP001187192">
    <property type="component" value="Unassembled WGS sequence"/>
</dbReference>
<evidence type="ECO:0000313" key="1">
    <source>
        <dbReference type="EMBL" id="GMN37026.1"/>
    </source>
</evidence>